<dbReference type="PROSITE" id="PS50297">
    <property type="entry name" value="ANK_REP_REGION"/>
    <property type="match status" value="1"/>
</dbReference>
<feature type="repeat" description="ANK" evidence="3">
    <location>
        <begin position="1"/>
        <end position="30"/>
    </location>
</feature>
<keyword evidence="5" id="KW-1185">Reference proteome</keyword>
<evidence type="ECO:0008006" key="6">
    <source>
        <dbReference type="Google" id="ProtNLM"/>
    </source>
</evidence>
<dbReference type="SMART" id="SM00248">
    <property type="entry name" value="ANK"/>
    <property type="match status" value="2"/>
</dbReference>
<evidence type="ECO:0000313" key="4">
    <source>
        <dbReference type="EMBL" id="PNH01052.1"/>
    </source>
</evidence>
<organism evidence="4 5">
    <name type="scientific">Tetrabaena socialis</name>
    <dbReference type="NCBI Taxonomy" id="47790"/>
    <lineage>
        <taxon>Eukaryota</taxon>
        <taxon>Viridiplantae</taxon>
        <taxon>Chlorophyta</taxon>
        <taxon>core chlorophytes</taxon>
        <taxon>Chlorophyceae</taxon>
        <taxon>CS clade</taxon>
        <taxon>Chlamydomonadales</taxon>
        <taxon>Tetrabaenaceae</taxon>
        <taxon>Tetrabaena</taxon>
    </lineage>
</organism>
<dbReference type="InterPro" id="IPR002110">
    <property type="entry name" value="Ankyrin_rpt"/>
</dbReference>
<sequence length="117" mass="13117">TPLMHAANCGNVAAVRWFLQKGADPWAQDRCGKRTALHYATMRGRLECIEALLDAMPSTGEMRRCGRGHRHLASPTFPDLRRRLDGFNRLPYQVAMLRDHGGVLVELLHPSARDIAT</sequence>
<dbReference type="Pfam" id="PF13637">
    <property type="entry name" value="Ank_4"/>
    <property type="match status" value="1"/>
</dbReference>
<dbReference type="InterPro" id="IPR036770">
    <property type="entry name" value="Ankyrin_rpt-contain_sf"/>
</dbReference>
<accession>A0A2J7ZLA9</accession>
<evidence type="ECO:0000256" key="1">
    <source>
        <dbReference type="ARBA" id="ARBA00022737"/>
    </source>
</evidence>
<feature type="non-terminal residue" evidence="4">
    <location>
        <position position="1"/>
    </location>
</feature>
<comment type="caution">
    <text evidence="4">The sequence shown here is derived from an EMBL/GenBank/DDBJ whole genome shotgun (WGS) entry which is preliminary data.</text>
</comment>
<protein>
    <recommendedName>
        <fullName evidence="6">Ankyrin repeat domain-containing protein</fullName>
    </recommendedName>
</protein>
<dbReference type="PANTHER" id="PTHR24201">
    <property type="entry name" value="ANK_REP_REGION DOMAIN-CONTAINING PROTEIN"/>
    <property type="match status" value="1"/>
</dbReference>
<proteinExistence type="predicted"/>
<dbReference type="SUPFAM" id="SSF48403">
    <property type="entry name" value="Ankyrin repeat"/>
    <property type="match status" value="1"/>
</dbReference>
<keyword evidence="2 3" id="KW-0040">ANK repeat</keyword>
<dbReference type="PROSITE" id="PS50088">
    <property type="entry name" value="ANK_REPEAT"/>
    <property type="match status" value="1"/>
</dbReference>
<dbReference type="OrthoDB" id="534630at2759"/>
<evidence type="ECO:0000256" key="3">
    <source>
        <dbReference type="PROSITE-ProRule" id="PRU00023"/>
    </source>
</evidence>
<dbReference type="Proteomes" id="UP000236333">
    <property type="component" value="Unassembled WGS sequence"/>
</dbReference>
<dbReference type="InterPro" id="IPR050776">
    <property type="entry name" value="Ank_Repeat/CDKN_Inhibitor"/>
</dbReference>
<name>A0A2J7ZLA9_9CHLO</name>
<dbReference type="EMBL" id="PGGS01001036">
    <property type="protein sequence ID" value="PNH01052.1"/>
    <property type="molecule type" value="Genomic_DNA"/>
</dbReference>
<keyword evidence="1" id="KW-0677">Repeat</keyword>
<evidence type="ECO:0000313" key="5">
    <source>
        <dbReference type="Proteomes" id="UP000236333"/>
    </source>
</evidence>
<evidence type="ECO:0000256" key="2">
    <source>
        <dbReference type="ARBA" id="ARBA00023043"/>
    </source>
</evidence>
<dbReference type="Gene3D" id="1.25.40.20">
    <property type="entry name" value="Ankyrin repeat-containing domain"/>
    <property type="match status" value="1"/>
</dbReference>
<reference evidence="4 5" key="1">
    <citation type="journal article" date="2017" name="Mol. Biol. Evol.">
        <title>The 4-celled Tetrabaena socialis nuclear genome reveals the essential components for genetic control of cell number at the origin of multicellularity in the volvocine lineage.</title>
        <authorList>
            <person name="Featherston J."/>
            <person name="Arakaki Y."/>
            <person name="Hanschen E.R."/>
            <person name="Ferris P.J."/>
            <person name="Michod R.E."/>
            <person name="Olson B.J.S.C."/>
            <person name="Nozaki H."/>
            <person name="Durand P.M."/>
        </authorList>
    </citation>
    <scope>NUCLEOTIDE SEQUENCE [LARGE SCALE GENOMIC DNA]</scope>
    <source>
        <strain evidence="4 5">NIES-571</strain>
    </source>
</reference>
<gene>
    <name evidence="4" type="ORF">TSOC_013078</name>
</gene>
<dbReference type="AlphaFoldDB" id="A0A2J7ZLA9"/>